<reference evidence="1 2" key="1">
    <citation type="submission" date="2020-08" db="EMBL/GenBank/DDBJ databases">
        <title>Genomic Encyclopedia of Type Strains, Phase IV (KMG-IV): sequencing the most valuable type-strain genomes for metagenomic binning, comparative biology and taxonomic classification.</title>
        <authorList>
            <person name="Goeker M."/>
        </authorList>
    </citation>
    <scope>NUCLEOTIDE SEQUENCE [LARGE SCALE GENOMIC DNA]</scope>
    <source>
        <strain evidence="1 2">DSM 105721</strain>
    </source>
</reference>
<dbReference type="AlphaFoldDB" id="A0A7W6HVX5"/>
<sequence>MKAKLQFNKEGYITAIPVNCIINKARPNCGATTCEINSPRNSIIIEPNLPVIEGKEISMQGKFFPVKNGVKVKEIKDYLKTTVGYKKFMTTPESFHKLREAFNATGEDLHSYFMLFDESHKIINDARFRVAITAILEDFFKCKERSLISASPFSKEDVELFKQEGLYTCDIKLEKRYKKDITVISTNNTIQTLKDILSRNTSRQYFIFLNSIDTSLQLVEKLEIKEESNIYCSGDEHNKNKLYRNGYHQFHHQIGNFNKYNFLTSRFFSALDIELDYKPEVIIFSDYSVARNSVISPLDDTWQIIGRFRNGVASTTHLALTTPEAVPESKELILQKIMEEYNAYKLVKGYKELLPHSFQSPLQEFLEHLPIHEYIMPNGELNRYRIHNRLNHEEVVGIYQTPETLREAYLQCNDYFNLTFAEEYHGNKEMRLGKRTYNKFMKNMKFMEEFYYFKLNEPLVNQQQKMIFNSLKKEDPLLLEACQLLTREFIEEVRFDRQTLSREIIKERFNRGITRLPVIDLVLNTFHENRLYTESYIKQELNNIYKIAQLEREAKATDISRFFETSKRRTVNKQGEKGYLLLNARYSLSGNNPRPEFKETNTGILLEVGRQFIAS</sequence>
<evidence type="ECO:0000313" key="1">
    <source>
        <dbReference type="EMBL" id="MBB4025443.1"/>
    </source>
</evidence>
<evidence type="ECO:0000313" key="2">
    <source>
        <dbReference type="Proteomes" id="UP000546007"/>
    </source>
</evidence>
<name>A0A7W6HVX5_9BACT</name>
<protein>
    <recommendedName>
        <fullName evidence="3">Helicase ATP-binding domain-containing protein</fullName>
    </recommendedName>
</protein>
<keyword evidence="2" id="KW-1185">Reference proteome</keyword>
<evidence type="ECO:0008006" key="3">
    <source>
        <dbReference type="Google" id="ProtNLM"/>
    </source>
</evidence>
<organism evidence="1 2">
    <name type="scientific">Butyricimonas faecihominis</name>
    <dbReference type="NCBI Taxonomy" id="1472416"/>
    <lineage>
        <taxon>Bacteria</taxon>
        <taxon>Pseudomonadati</taxon>
        <taxon>Bacteroidota</taxon>
        <taxon>Bacteroidia</taxon>
        <taxon>Bacteroidales</taxon>
        <taxon>Odoribacteraceae</taxon>
        <taxon>Butyricimonas</taxon>
    </lineage>
</organism>
<comment type="caution">
    <text evidence="1">The sequence shown here is derived from an EMBL/GenBank/DDBJ whole genome shotgun (WGS) entry which is preliminary data.</text>
</comment>
<gene>
    <name evidence="1" type="ORF">GGR14_001215</name>
</gene>
<dbReference type="Proteomes" id="UP000546007">
    <property type="component" value="Unassembled WGS sequence"/>
</dbReference>
<dbReference type="SUPFAM" id="SSF52540">
    <property type="entry name" value="P-loop containing nucleoside triphosphate hydrolases"/>
    <property type="match status" value="1"/>
</dbReference>
<accession>A0A7W6HVX5</accession>
<dbReference type="OrthoDB" id="1000127at2"/>
<dbReference type="InterPro" id="IPR027417">
    <property type="entry name" value="P-loop_NTPase"/>
</dbReference>
<dbReference type="RefSeq" id="WP_124316946.1">
    <property type="nucleotide sequence ID" value="NZ_AP028155.1"/>
</dbReference>
<dbReference type="GeneID" id="93103339"/>
<dbReference type="EMBL" id="JACIES010000002">
    <property type="protein sequence ID" value="MBB4025443.1"/>
    <property type="molecule type" value="Genomic_DNA"/>
</dbReference>
<proteinExistence type="predicted"/>